<organism evidence="1 2">
    <name type="scientific">Vespula pensylvanica</name>
    <name type="common">Western yellow jacket</name>
    <name type="synonym">Wasp</name>
    <dbReference type="NCBI Taxonomy" id="30213"/>
    <lineage>
        <taxon>Eukaryota</taxon>
        <taxon>Metazoa</taxon>
        <taxon>Ecdysozoa</taxon>
        <taxon>Arthropoda</taxon>
        <taxon>Hexapoda</taxon>
        <taxon>Insecta</taxon>
        <taxon>Pterygota</taxon>
        <taxon>Neoptera</taxon>
        <taxon>Endopterygota</taxon>
        <taxon>Hymenoptera</taxon>
        <taxon>Apocrita</taxon>
        <taxon>Aculeata</taxon>
        <taxon>Vespoidea</taxon>
        <taxon>Vespidae</taxon>
        <taxon>Vespinae</taxon>
        <taxon>Vespula</taxon>
    </lineage>
</organism>
<reference evidence="1" key="1">
    <citation type="journal article" date="2020" name="G3 (Bethesda)">
        <title>High-Quality Assemblies for Three Invasive Social Wasps from the &lt;i&gt;Vespula&lt;/i&gt; Genus.</title>
        <authorList>
            <person name="Harrop T.W.R."/>
            <person name="Guhlin J."/>
            <person name="McLaughlin G.M."/>
            <person name="Permina E."/>
            <person name="Stockwell P."/>
            <person name="Gilligan J."/>
            <person name="Le Lec M.F."/>
            <person name="Gruber M.A.M."/>
            <person name="Quinn O."/>
            <person name="Lovegrove M."/>
            <person name="Duncan E.J."/>
            <person name="Remnant E.J."/>
            <person name="Van Eeckhoven J."/>
            <person name="Graham B."/>
            <person name="Knapp R.A."/>
            <person name="Langford K.W."/>
            <person name="Kronenberg Z."/>
            <person name="Press M.O."/>
            <person name="Eacker S.M."/>
            <person name="Wilson-Rankin E.E."/>
            <person name="Purcell J."/>
            <person name="Lester P.J."/>
            <person name="Dearden P.K."/>
        </authorList>
    </citation>
    <scope>NUCLEOTIDE SEQUENCE</scope>
    <source>
        <strain evidence="1">Volc-1</strain>
    </source>
</reference>
<dbReference type="EMBL" id="JACSDY010000001">
    <property type="protein sequence ID" value="KAF7438657.1"/>
    <property type="molecule type" value="Genomic_DNA"/>
</dbReference>
<name>A0A834PFD1_VESPE</name>
<dbReference type="AlphaFoldDB" id="A0A834PFD1"/>
<proteinExistence type="predicted"/>
<evidence type="ECO:0000313" key="1">
    <source>
        <dbReference type="EMBL" id="KAF7438657.1"/>
    </source>
</evidence>
<accession>A0A834PFD1</accession>
<evidence type="ECO:0000313" key="2">
    <source>
        <dbReference type="Proteomes" id="UP000600918"/>
    </source>
</evidence>
<keyword evidence="2" id="KW-1185">Reference proteome</keyword>
<dbReference type="Proteomes" id="UP000600918">
    <property type="component" value="Unassembled WGS sequence"/>
</dbReference>
<comment type="caution">
    <text evidence="1">The sequence shown here is derived from an EMBL/GenBank/DDBJ whole genome shotgun (WGS) entry which is preliminary data.</text>
</comment>
<gene>
    <name evidence="1" type="ORF">H0235_001048</name>
</gene>
<sequence length="118" mass="13225">MRRKALTCNNSAVCVAALGTMLKTYRPTALLRLESEKLPKAVARIRVYTAITLDSRVPPLENDEGLRCSFGNRKGKKRVVQRSTQADLSNCGLASINAETPQRKLQRRRALYYKTPSC</sequence>
<protein>
    <submittedName>
        <fullName evidence="1">Uncharacterized protein</fullName>
    </submittedName>
</protein>